<organism evidence="1">
    <name type="scientific">Old schoolhouse virus 1</name>
    <dbReference type="NCBI Taxonomy" id="2447920"/>
    <lineage>
        <taxon>Viruses</taxon>
        <taxon>Riboviria</taxon>
        <taxon>Orthornavirae</taxon>
        <taxon>Negarnaviricota</taxon>
        <taxon>Polyploviricotina</taxon>
        <taxon>Bunyaviricetes</taxon>
        <taxon>Hareavirales</taxon>
        <taxon>Arenaviridae</taxon>
        <taxon>Hartmanivirus</taxon>
        <taxon>Hartmanivirus scholae</taxon>
    </lineage>
</organism>
<dbReference type="Gene3D" id="3.30.420.410">
    <property type="entry name" value="Arenaviral nucleoprotein, C-terminal domain"/>
    <property type="match status" value="1"/>
</dbReference>
<dbReference type="InterPro" id="IPR038115">
    <property type="entry name" value="Nucleocapsid_C_sf"/>
</dbReference>
<evidence type="ECO:0000313" key="1">
    <source>
        <dbReference type="EMBL" id="AZI72580.1"/>
    </source>
</evidence>
<gene>
    <name evidence="1" type="primary">NP</name>
</gene>
<name>A0A3S8NEE4_9VIRU</name>
<protein>
    <submittedName>
        <fullName evidence="1">Nucleoprotein</fullName>
    </submittedName>
</protein>
<proteinExistence type="predicted"/>
<accession>A0A3S8NEE4</accession>
<dbReference type="GO" id="GO:0019013">
    <property type="term" value="C:viral nucleocapsid"/>
    <property type="evidence" value="ECO:0007669"/>
    <property type="project" value="UniProtKB-KW"/>
</dbReference>
<keyword evidence="1" id="KW-0946">Virion</keyword>
<reference evidence="1" key="1">
    <citation type="journal article" date="2018" name="PLoS Pathog.">
        <title>Characterization of Haartman Institute snake virus-1 (HISV-1) and HISV-like viruses-The representatives of genus Hartmanivirus, family Arenaviridae.</title>
        <authorList>
            <person name="Hepojoki J."/>
            <person name="Hepojoki S."/>
            <person name="Smura T."/>
            <person name="Szirovicza L."/>
            <person name="Dervas E."/>
            <person name="Prahauser B."/>
            <person name="Nufer L."/>
            <person name="Schraner E.M."/>
            <person name="Vapalahti O."/>
            <person name="Kipar A."/>
            <person name="Hetzel U."/>
        </authorList>
    </citation>
    <scope>NUCLEOTIDE SEQUENCE</scope>
    <source>
        <strain evidence="1">Ger-pool_1</strain>
    </source>
</reference>
<sequence length="590" mass="66756">MAVQKDLIYESIKELHGEFGIKEIVTDELRKLWDNLDGELIQKCNLINSHFKSGGDSQGISEELLEVNRKIRSIHTDGFVESSEQTPVVVTTESMSLSDLIELKNDVDTIKKKNQTTFSGAGSGTLEGWNKFVESSVDDLILFVHTGFLDEKFLRKQGSGKLAGYIAKQHGITKECKKAANEFKTVKEDIFDFEDSTTTEILTNQLQVDYLFLMVFICRKQSMTFNEMLELCTRCKMLFNKLPFTKKVYSQLLKSSKYPALREIEDNLKLYDSPFRTNRARFQSAVSAITGCVSDRMISSSIPSKLLSTLIKLKHRDGVAVSTEIGSTSTYELLIHSTLTTPNVNSKLKNRTDVKRNGLNTVMFIQSEDVSSRHDSRITLSSKNIKERKIANPKSEQHLSFANEKEKLLTGAVKISTFVDIEGSASEPNEVAITSFYTKGGNYWMREAVFFSSQAGKDYLQQAQYCNGINLEAINELGLNSRDIFADAQSELDNFKTVYYYGSDINTFLNLCSYKGNRVEINLPDWRERKEQGYICSVGSIICNKSAIHNLKLKAKPNEMELKQLPHCASEDNMRLHNFVSNTKFTQTTL</sequence>
<keyword evidence="1" id="KW-0543">Viral nucleoprotein</keyword>
<dbReference type="EMBL" id="MH483027">
    <property type="protein sequence ID" value="AZI72580.1"/>
    <property type="molecule type" value="Genomic_RNA"/>
</dbReference>